<dbReference type="AlphaFoldDB" id="A0A318I8V5"/>
<dbReference type="InterPro" id="IPR029278">
    <property type="entry name" value="Imm26"/>
</dbReference>
<reference evidence="1 2" key="1">
    <citation type="submission" date="2018-05" db="EMBL/GenBank/DDBJ databases">
        <title>Genomic Encyclopedia of Type Strains, Phase I: the one thousand microbial genomes (KMG-I) project.</title>
        <authorList>
            <person name="Kyrpides N."/>
        </authorList>
    </citation>
    <scope>NUCLEOTIDE SEQUENCE [LARGE SCALE GENOMIC DNA]</scope>
    <source>
        <strain evidence="1 2">DSM 15611</strain>
    </source>
</reference>
<dbReference type="EMBL" id="QJJX01000004">
    <property type="protein sequence ID" value="PXX23917.1"/>
    <property type="molecule type" value="Genomic_DNA"/>
</dbReference>
<sequence>MNKIVVHAGDIFCIPLFMPKDDWKLKAKLSDNDLDKDFAFGRVIETSSSVLVEIFKKIGSAQTSISEIENSGVLFAPLQIFWDGIIKKRWRIIGKTDCYDKYKHSNDESLKMIFGVDGDFRLRNFASCQGKKAIWLSTTSALRATTYTRLGLKFWAETNLIAALSNC</sequence>
<evidence type="ECO:0000313" key="2">
    <source>
        <dbReference type="Proteomes" id="UP000248314"/>
    </source>
</evidence>
<dbReference type="Proteomes" id="UP000248314">
    <property type="component" value="Unassembled WGS sequence"/>
</dbReference>
<dbReference type="Pfam" id="PF15428">
    <property type="entry name" value="Imm26"/>
    <property type="match status" value="1"/>
</dbReference>
<accession>A0A318I8V5</accession>
<dbReference type="RefSeq" id="WP_025815776.1">
    <property type="nucleotide sequence ID" value="NZ_BAIZ01000011.1"/>
</dbReference>
<evidence type="ECO:0000313" key="1">
    <source>
        <dbReference type="EMBL" id="PXX23917.1"/>
    </source>
</evidence>
<protein>
    <submittedName>
        <fullName evidence="1">Immunity protein 26 of polymorphic toxin system</fullName>
    </submittedName>
</protein>
<organism evidence="1 2">
    <name type="scientific">Hoylesella shahii DSM 15611 = JCM 12083</name>
    <dbReference type="NCBI Taxonomy" id="1122991"/>
    <lineage>
        <taxon>Bacteria</taxon>
        <taxon>Pseudomonadati</taxon>
        <taxon>Bacteroidota</taxon>
        <taxon>Bacteroidia</taxon>
        <taxon>Bacteroidales</taxon>
        <taxon>Prevotellaceae</taxon>
        <taxon>Hoylesella</taxon>
    </lineage>
</organism>
<gene>
    <name evidence="1" type="ORF">EJ73_00513</name>
</gene>
<name>A0A318I8V5_9BACT</name>
<comment type="caution">
    <text evidence="1">The sequence shown here is derived from an EMBL/GenBank/DDBJ whole genome shotgun (WGS) entry which is preliminary data.</text>
</comment>
<proteinExistence type="predicted"/>
<keyword evidence="2" id="KW-1185">Reference proteome</keyword>
<dbReference type="STRING" id="1122991.GCA_000613445_02191"/>